<evidence type="ECO:0000256" key="2">
    <source>
        <dbReference type="ARBA" id="ARBA00022723"/>
    </source>
</evidence>
<reference evidence="6 7" key="1">
    <citation type="journal article" date="2012" name="J. Bacteriol.">
        <title>Complete genome sequence of phototrophic betaproteobacterium Rubrivivax gelatinosus IL144.</title>
        <authorList>
            <person name="Nagashima S."/>
            <person name="Kamimura A."/>
            <person name="Shimizu T."/>
            <person name="Nakamura-isaki S."/>
            <person name="Aono E."/>
            <person name="Sakamoto K."/>
            <person name="Ichikawa N."/>
            <person name="Nakazawa H."/>
            <person name="Sekine M."/>
            <person name="Yamazaki S."/>
            <person name="Fujita N."/>
            <person name="Shimada K."/>
            <person name="Hanada S."/>
            <person name="Nagashima K.V.P."/>
        </authorList>
    </citation>
    <scope>NUCLEOTIDE SEQUENCE [LARGE SCALE GENOMIC DNA]</scope>
    <source>
        <strain evidence="7">NBRC 100245 / IL144</strain>
    </source>
</reference>
<dbReference type="RefSeq" id="WP_014428449.1">
    <property type="nucleotide sequence ID" value="NC_017075.1"/>
</dbReference>
<dbReference type="EMBL" id="AP012320">
    <property type="protein sequence ID" value="BAL95587.1"/>
    <property type="molecule type" value="Genomic_DNA"/>
</dbReference>
<keyword evidence="3" id="KW-0862">Zinc</keyword>
<dbReference type="SUPFAM" id="SSF51316">
    <property type="entry name" value="Mss4-like"/>
    <property type="match status" value="1"/>
</dbReference>
<dbReference type="PANTHER" id="PTHR33337">
    <property type="entry name" value="GFA DOMAIN-CONTAINING PROTEIN"/>
    <property type="match status" value="1"/>
</dbReference>
<dbReference type="PATRIC" id="fig|983917.3.peg.2174"/>
<dbReference type="Proteomes" id="UP000007883">
    <property type="component" value="Chromosome"/>
</dbReference>
<dbReference type="Pfam" id="PF04828">
    <property type="entry name" value="GFA"/>
    <property type="match status" value="1"/>
</dbReference>
<dbReference type="HOGENOM" id="CLU_055491_6_2_4"/>
<keyword evidence="4 6" id="KW-0456">Lyase</keyword>
<dbReference type="InterPro" id="IPR011057">
    <property type="entry name" value="Mss4-like_sf"/>
</dbReference>
<dbReference type="KEGG" id="rge:RGE_22460"/>
<dbReference type="eggNOG" id="COG3791">
    <property type="taxonomic scope" value="Bacteria"/>
</dbReference>
<name>I0HRF0_RUBGI</name>
<dbReference type="GO" id="GO:0016846">
    <property type="term" value="F:carbon-sulfur lyase activity"/>
    <property type="evidence" value="ECO:0007669"/>
    <property type="project" value="InterPro"/>
</dbReference>
<dbReference type="Gene3D" id="3.90.1590.10">
    <property type="entry name" value="glutathione-dependent formaldehyde- activating enzyme (gfa)"/>
    <property type="match status" value="1"/>
</dbReference>
<gene>
    <name evidence="6" type="ordered locus">RGE_22460</name>
</gene>
<keyword evidence="7" id="KW-1185">Reference proteome</keyword>
<evidence type="ECO:0000256" key="1">
    <source>
        <dbReference type="ARBA" id="ARBA00005495"/>
    </source>
</evidence>
<evidence type="ECO:0000313" key="6">
    <source>
        <dbReference type="EMBL" id="BAL95587.1"/>
    </source>
</evidence>
<dbReference type="AlphaFoldDB" id="I0HRF0"/>
<dbReference type="PROSITE" id="PS51891">
    <property type="entry name" value="CENP_V_GFA"/>
    <property type="match status" value="1"/>
</dbReference>
<dbReference type="GO" id="GO:0046872">
    <property type="term" value="F:metal ion binding"/>
    <property type="evidence" value="ECO:0007669"/>
    <property type="project" value="UniProtKB-KW"/>
</dbReference>
<sequence length="136" mass="14204">MTTISGSCLCGAVRYRCTAPAVLSGNCHCRDCQRSSGSAYAPTFFVPQQALEISGEVAYYGSPGSSGRIVRRGFCPSCGSQLFGIAEAMPGLVGVRAGTLDDASQYVPHVDIFVGQAAPWDHLPENAVCFAGAPPR</sequence>
<organism evidence="6 7">
    <name type="scientific">Rubrivivax gelatinosus (strain NBRC 100245 / IL144)</name>
    <dbReference type="NCBI Taxonomy" id="983917"/>
    <lineage>
        <taxon>Bacteria</taxon>
        <taxon>Pseudomonadati</taxon>
        <taxon>Pseudomonadota</taxon>
        <taxon>Betaproteobacteria</taxon>
        <taxon>Burkholderiales</taxon>
        <taxon>Sphaerotilaceae</taxon>
        <taxon>Rubrivivax</taxon>
    </lineage>
</organism>
<evidence type="ECO:0000256" key="4">
    <source>
        <dbReference type="ARBA" id="ARBA00023239"/>
    </source>
</evidence>
<feature type="domain" description="CENP-V/GFA" evidence="5">
    <location>
        <begin position="4"/>
        <end position="121"/>
    </location>
</feature>
<proteinExistence type="inferred from homology"/>
<evidence type="ECO:0000259" key="5">
    <source>
        <dbReference type="PROSITE" id="PS51891"/>
    </source>
</evidence>
<evidence type="ECO:0000313" key="7">
    <source>
        <dbReference type="Proteomes" id="UP000007883"/>
    </source>
</evidence>
<accession>I0HRF0</accession>
<dbReference type="STRING" id="983917.RGE_22460"/>
<comment type="similarity">
    <text evidence="1">Belongs to the Gfa family.</text>
</comment>
<dbReference type="InterPro" id="IPR006913">
    <property type="entry name" value="CENP-V/GFA"/>
</dbReference>
<keyword evidence="2" id="KW-0479">Metal-binding</keyword>
<protein>
    <submittedName>
        <fullName evidence="6">Putative lyase</fullName>
    </submittedName>
</protein>
<evidence type="ECO:0000256" key="3">
    <source>
        <dbReference type="ARBA" id="ARBA00022833"/>
    </source>
</evidence>
<dbReference type="PANTHER" id="PTHR33337:SF40">
    <property type="entry name" value="CENP-V_GFA DOMAIN-CONTAINING PROTEIN-RELATED"/>
    <property type="match status" value="1"/>
</dbReference>